<comment type="caution">
    <text evidence="2">The sequence shown here is derived from an EMBL/GenBank/DDBJ whole genome shotgun (WGS) entry which is preliminary data.</text>
</comment>
<protein>
    <submittedName>
        <fullName evidence="2">Uncharacterized protein</fullName>
    </submittedName>
</protein>
<accession>A0A2T5M6Q7</accession>
<proteinExistence type="predicted"/>
<evidence type="ECO:0000256" key="1">
    <source>
        <dbReference type="SAM" id="Phobius"/>
    </source>
</evidence>
<reference evidence="2 3" key="1">
    <citation type="journal article" date="2018" name="Proc. Natl. Acad. Sci. U.S.A.">
        <title>Linking secondary metabolites to gene clusters through genome sequencing of six diverse Aspergillus species.</title>
        <authorList>
            <person name="Kaerboelling I."/>
            <person name="Vesth T.C."/>
            <person name="Frisvad J.C."/>
            <person name="Nybo J.L."/>
            <person name="Theobald S."/>
            <person name="Kuo A."/>
            <person name="Bowyer P."/>
            <person name="Matsuda Y."/>
            <person name="Mondo S."/>
            <person name="Lyhne E.K."/>
            <person name="Kogle M.E."/>
            <person name="Clum A."/>
            <person name="Lipzen A."/>
            <person name="Salamov A."/>
            <person name="Ngan C.Y."/>
            <person name="Daum C."/>
            <person name="Chiniquy J."/>
            <person name="Barry K."/>
            <person name="LaButti K."/>
            <person name="Haridas S."/>
            <person name="Simmons B.A."/>
            <person name="Magnuson J.K."/>
            <person name="Mortensen U.H."/>
            <person name="Larsen T.O."/>
            <person name="Grigoriev I.V."/>
            <person name="Baker S.E."/>
            <person name="Andersen M.R."/>
        </authorList>
    </citation>
    <scope>NUCLEOTIDE SEQUENCE [LARGE SCALE GENOMIC DNA]</scope>
    <source>
        <strain evidence="2 3">IBT 24754</strain>
    </source>
</reference>
<dbReference type="EMBL" id="MSFN02000001">
    <property type="protein sequence ID" value="PTU24209.1"/>
    <property type="molecule type" value="Genomic_DNA"/>
</dbReference>
<dbReference type="RefSeq" id="XP_040755601.1">
    <property type="nucleotide sequence ID" value="XM_040896255.1"/>
</dbReference>
<dbReference type="VEuPathDB" id="FungiDB:P175DRAFT_0497321"/>
<keyword evidence="1" id="KW-1133">Transmembrane helix</keyword>
<keyword evidence="1" id="KW-0472">Membrane</keyword>
<name>A0A2T5M6Q7_9EURO</name>
<gene>
    <name evidence="2" type="ORF">P175DRAFT_0497321</name>
</gene>
<dbReference type="Proteomes" id="UP000244073">
    <property type="component" value="Unassembled WGS sequence"/>
</dbReference>
<evidence type="ECO:0000313" key="3">
    <source>
        <dbReference type="Proteomes" id="UP000244073"/>
    </source>
</evidence>
<sequence length="112" mass="12307">MLSCSSLTNISFSPSPHWFHLVSGDLTAANLVSSQRRHDSTPEVSVPNALQSSAQLLWYDAVLSSDTRFVIPLSSAFLFLPILTLIVHILGLALFQQNPTGFFWFPTLSSLS</sequence>
<feature type="transmembrane region" description="Helical" evidence="1">
    <location>
        <begin position="69"/>
        <end position="95"/>
    </location>
</feature>
<organism evidence="2 3">
    <name type="scientific">Aspergillus ochraceoroseus IBT 24754</name>
    <dbReference type="NCBI Taxonomy" id="1392256"/>
    <lineage>
        <taxon>Eukaryota</taxon>
        <taxon>Fungi</taxon>
        <taxon>Dikarya</taxon>
        <taxon>Ascomycota</taxon>
        <taxon>Pezizomycotina</taxon>
        <taxon>Eurotiomycetes</taxon>
        <taxon>Eurotiomycetidae</taxon>
        <taxon>Eurotiales</taxon>
        <taxon>Aspergillaceae</taxon>
        <taxon>Aspergillus</taxon>
        <taxon>Aspergillus subgen. Nidulantes</taxon>
    </lineage>
</organism>
<dbReference type="GeneID" id="63813137"/>
<dbReference type="AlphaFoldDB" id="A0A2T5M6Q7"/>
<evidence type="ECO:0000313" key="2">
    <source>
        <dbReference type="EMBL" id="PTU24209.1"/>
    </source>
</evidence>
<keyword evidence="1" id="KW-0812">Transmembrane</keyword>